<dbReference type="GO" id="GO:0005737">
    <property type="term" value="C:cytoplasm"/>
    <property type="evidence" value="ECO:0007669"/>
    <property type="project" value="UniProtKB-SubCell"/>
</dbReference>
<comment type="subcellular location">
    <subcellularLocation>
        <location evidence="10 11">Cytoplasm</location>
    </subcellularLocation>
</comment>
<protein>
    <recommendedName>
        <fullName evidence="10 11">UDP-N-acetylmuramoyl-tripeptide--D-alanyl-D-alanine ligase</fullName>
        <ecNumber evidence="10 11">6.3.2.10</ecNumber>
    </recommendedName>
    <alternativeName>
        <fullName evidence="10">D-alanyl-D-alanine-adding enzyme</fullName>
    </alternativeName>
</protein>
<keyword evidence="1 10" id="KW-0963">Cytoplasm</keyword>
<evidence type="ECO:0000259" key="14">
    <source>
        <dbReference type="Pfam" id="PF08245"/>
    </source>
</evidence>
<evidence type="ECO:0000256" key="7">
    <source>
        <dbReference type="ARBA" id="ARBA00022984"/>
    </source>
</evidence>
<dbReference type="InterPro" id="IPR036565">
    <property type="entry name" value="Mur-like_cat_sf"/>
</dbReference>
<dbReference type="InterPro" id="IPR051046">
    <property type="entry name" value="MurCDEF_CellWall_CoF430Synth"/>
</dbReference>
<feature type="domain" description="Mur ligase N-terminal catalytic" evidence="12">
    <location>
        <begin position="17"/>
        <end position="62"/>
    </location>
</feature>
<dbReference type="GO" id="GO:0071555">
    <property type="term" value="P:cell wall organization"/>
    <property type="evidence" value="ECO:0007669"/>
    <property type="project" value="UniProtKB-KW"/>
</dbReference>
<dbReference type="Proteomes" id="UP000071561">
    <property type="component" value="Chromosome"/>
</dbReference>
<dbReference type="PATRIC" id="fig|188932.3.peg.4292"/>
<evidence type="ECO:0000256" key="3">
    <source>
        <dbReference type="ARBA" id="ARBA00022618"/>
    </source>
</evidence>
<evidence type="ECO:0000313" key="15">
    <source>
        <dbReference type="EMBL" id="AMQ00985.1"/>
    </source>
</evidence>
<dbReference type="AlphaFoldDB" id="A0A127VI31"/>
<dbReference type="InterPro" id="IPR004101">
    <property type="entry name" value="Mur_ligase_C"/>
</dbReference>
<organism evidence="15 16">
    <name type="scientific">Pedobacter cryoconitis</name>
    <dbReference type="NCBI Taxonomy" id="188932"/>
    <lineage>
        <taxon>Bacteria</taxon>
        <taxon>Pseudomonadati</taxon>
        <taxon>Bacteroidota</taxon>
        <taxon>Sphingobacteriia</taxon>
        <taxon>Sphingobacteriales</taxon>
        <taxon>Sphingobacteriaceae</taxon>
        <taxon>Pedobacter</taxon>
    </lineage>
</organism>
<keyword evidence="6 10" id="KW-0133">Cell shape</keyword>
<dbReference type="Gene3D" id="3.40.1390.10">
    <property type="entry name" value="MurE/MurF, N-terminal domain"/>
    <property type="match status" value="1"/>
</dbReference>
<comment type="similarity">
    <text evidence="10">Belongs to the MurCDEF family. MurF subfamily.</text>
</comment>
<dbReference type="InterPro" id="IPR005863">
    <property type="entry name" value="UDP-N-AcMur_synth"/>
</dbReference>
<accession>A0A127VI31</accession>
<evidence type="ECO:0000256" key="6">
    <source>
        <dbReference type="ARBA" id="ARBA00022960"/>
    </source>
</evidence>
<keyword evidence="9 10" id="KW-0961">Cell wall biogenesis/degradation</keyword>
<evidence type="ECO:0000313" key="16">
    <source>
        <dbReference type="Proteomes" id="UP000071561"/>
    </source>
</evidence>
<dbReference type="RefSeq" id="WP_068404579.1">
    <property type="nucleotide sequence ID" value="NZ_CP014504.1"/>
</dbReference>
<evidence type="ECO:0000259" key="12">
    <source>
        <dbReference type="Pfam" id="PF01225"/>
    </source>
</evidence>
<dbReference type="Pfam" id="PF01225">
    <property type="entry name" value="Mur_ligase"/>
    <property type="match status" value="1"/>
</dbReference>
<keyword evidence="3 10" id="KW-0132">Cell division</keyword>
<keyword evidence="8 10" id="KW-0131">Cell cycle</keyword>
<dbReference type="GO" id="GO:0008766">
    <property type="term" value="F:UDP-N-acetylmuramoylalanyl-D-glutamyl-2,6-diaminopimelate-D-alanyl-D-alanine ligase activity"/>
    <property type="evidence" value="ECO:0007669"/>
    <property type="project" value="RHEA"/>
</dbReference>
<evidence type="ECO:0000256" key="11">
    <source>
        <dbReference type="RuleBase" id="RU004136"/>
    </source>
</evidence>
<dbReference type="EMBL" id="CP014504">
    <property type="protein sequence ID" value="AMQ00985.1"/>
    <property type="molecule type" value="Genomic_DNA"/>
</dbReference>
<evidence type="ECO:0000256" key="5">
    <source>
        <dbReference type="ARBA" id="ARBA00022840"/>
    </source>
</evidence>
<dbReference type="SUPFAM" id="SSF63418">
    <property type="entry name" value="MurE/MurF N-terminal domain"/>
    <property type="match status" value="1"/>
</dbReference>
<keyword evidence="4 10" id="KW-0547">Nucleotide-binding</keyword>
<comment type="catalytic activity">
    <reaction evidence="10 11">
        <text>D-alanyl-D-alanine + UDP-N-acetyl-alpha-D-muramoyl-L-alanyl-gamma-D-glutamyl-meso-2,6-diaminopimelate + ATP = UDP-N-acetyl-alpha-D-muramoyl-L-alanyl-gamma-D-glutamyl-meso-2,6-diaminopimeloyl-D-alanyl-D-alanine + ADP + phosphate + H(+)</text>
        <dbReference type="Rhea" id="RHEA:28374"/>
        <dbReference type="ChEBI" id="CHEBI:15378"/>
        <dbReference type="ChEBI" id="CHEBI:30616"/>
        <dbReference type="ChEBI" id="CHEBI:43474"/>
        <dbReference type="ChEBI" id="CHEBI:57822"/>
        <dbReference type="ChEBI" id="CHEBI:61386"/>
        <dbReference type="ChEBI" id="CHEBI:83905"/>
        <dbReference type="ChEBI" id="CHEBI:456216"/>
        <dbReference type="EC" id="6.3.2.10"/>
    </reaction>
</comment>
<keyword evidence="2 10" id="KW-0436">Ligase</keyword>
<name>A0A127VI31_9SPHI</name>
<dbReference type="UniPathway" id="UPA00219"/>
<dbReference type="InterPro" id="IPR035911">
    <property type="entry name" value="MurE/MurF_N"/>
</dbReference>
<comment type="function">
    <text evidence="10 11">Involved in cell wall formation. Catalyzes the final step in the synthesis of UDP-N-acetylmuramoyl-pentapeptide, the precursor of murein.</text>
</comment>
<dbReference type="Gene3D" id="3.90.190.20">
    <property type="entry name" value="Mur ligase, C-terminal domain"/>
    <property type="match status" value="1"/>
</dbReference>
<dbReference type="Pfam" id="PF02875">
    <property type="entry name" value="Mur_ligase_C"/>
    <property type="match status" value="1"/>
</dbReference>
<dbReference type="NCBIfam" id="TIGR01143">
    <property type="entry name" value="murF"/>
    <property type="match status" value="1"/>
</dbReference>
<dbReference type="InterPro" id="IPR000713">
    <property type="entry name" value="Mur_ligase_N"/>
</dbReference>
<dbReference type="EC" id="6.3.2.10" evidence="10 11"/>
<gene>
    <name evidence="10" type="primary">murF</name>
    <name evidence="15" type="ORF">AY601_4134</name>
</gene>
<dbReference type="Gene3D" id="3.40.1190.10">
    <property type="entry name" value="Mur-like, catalytic domain"/>
    <property type="match status" value="1"/>
</dbReference>
<dbReference type="OrthoDB" id="9801978at2"/>
<dbReference type="Pfam" id="PF08245">
    <property type="entry name" value="Mur_ligase_M"/>
    <property type="match status" value="1"/>
</dbReference>
<dbReference type="HAMAP" id="MF_02019">
    <property type="entry name" value="MurF"/>
    <property type="match status" value="1"/>
</dbReference>
<dbReference type="InterPro" id="IPR013221">
    <property type="entry name" value="Mur_ligase_cen"/>
</dbReference>
<feature type="binding site" evidence="10">
    <location>
        <begin position="98"/>
        <end position="104"/>
    </location>
    <ligand>
        <name>ATP</name>
        <dbReference type="ChEBI" id="CHEBI:30616"/>
    </ligand>
</feature>
<dbReference type="GO" id="GO:0051301">
    <property type="term" value="P:cell division"/>
    <property type="evidence" value="ECO:0007669"/>
    <property type="project" value="UniProtKB-KW"/>
</dbReference>
<evidence type="ECO:0000256" key="10">
    <source>
        <dbReference type="HAMAP-Rule" id="MF_02019"/>
    </source>
</evidence>
<dbReference type="GO" id="GO:0047480">
    <property type="term" value="F:UDP-N-acetylmuramoyl-tripeptide-D-alanyl-D-alanine ligase activity"/>
    <property type="evidence" value="ECO:0007669"/>
    <property type="project" value="UniProtKB-UniRule"/>
</dbReference>
<evidence type="ECO:0000256" key="8">
    <source>
        <dbReference type="ARBA" id="ARBA00023306"/>
    </source>
</evidence>
<dbReference type="GO" id="GO:0008360">
    <property type="term" value="P:regulation of cell shape"/>
    <property type="evidence" value="ECO:0007669"/>
    <property type="project" value="UniProtKB-KW"/>
</dbReference>
<evidence type="ECO:0000256" key="1">
    <source>
        <dbReference type="ARBA" id="ARBA00022490"/>
    </source>
</evidence>
<evidence type="ECO:0000256" key="2">
    <source>
        <dbReference type="ARBA" id="ARBA00022598"/>
    </source>
</evidence>
<dbReference type="KEGG" id="pcm:AY601_4134"/>
<dbReference type="InterPro" id="IPR036615">
    <property type="entry name" value="Mur_ligase_C_dom_sf"/>
</dbReference>
<feature type="domain" description="Mur ligase central" evidence="14">
    <location>
        <begin position="97"/>
        <end position="283"/>
    </location>
</feature>
<evidence type="ECO:0000256" key="4">
    <source>
        <dbReference type="ARBA" id="ARBA00022741"/>
    </source>
</evidence>
<keyword evidence="5 10" id="KW-0067">ATP-binding</keyword>
<reference evidence="15 16" key="1">
    <citation type="submission" date="2016-03" db="EMBL/GenBank/DDBJ databases">
        <title>Complete genome sequence of Pedobacter cryoconitis PAMC 27485.</title>
        <authorList>
            <person name="Lee J."/>
            <person name="Kim O.-S."/>
        </authorList>
    </citation>
    <scope>NUCLEOTIDE SEQUENCE [LARGE SCALE GENOMIC DNA]</scope>
    <source>
        <strain evidence="15 16">PAMC 27485</strain>
    </source>
</reference>
<dbReference type="SUPFAM" id="SSF53244">
    <property type="entry name" value="MurD-like peptide ligases, peptide-binding domain"/>
    <property type="match status" value="1"/>
</dbReference>
<comment type="pathway">
    <text evidence="10 11">Cell wall biogenesis; peptidoglycan biosynthesis.</text>
</comment>
<dbReference type="PANTHER" id="PTHR43024:SF1">
    <property type="entry name" value="UDP-N-ACETYLMURAMOYL-TRIPEPTIDE--D-ALANYL-D-ALANINE LIGASE"/>
    <property type="match status" value="1"/>
</dbReference>
<sequence length="433" mass="47417">MSQIESIYQHYLSNPVICTDTRNISAGCLFFALKGEHFDANTFAAEALKQGAAYAIIDNEEYLINDSCLLVEDVLTALQDLARHHRTQLHIPIIGLTGSNGKTTTKELINAVLSAQYKTFATKGNLNNHIGVPLSILAIAPDTEIAVIEMGANHQKEIEFLCTIAQPTHGMITNIGMAHLDGFGGFEGVKKGKAELFTYLKNTDGIAFINRDNPYIMEMSSVAQLAHLVYYGTVGENFVSGQLLKSDPLIELSWKKQQEAFKAQANLTGAYNFENILAAICIASFFELSPDQVNKGLAAYFPNNNRSQLTKTATNTVICDFYNANPSSMTAALGNISILEAKNKVAIIGDMFELGPETEEQHNLIAALAEKSGLDTVILIGKHFYALKDKFEGLFFNTPKETEAWLKENPVTDSLVLLKGSRGMALEQLLPVL</sequence>
<dbReference type="SUPFAM" id="SSF53623">
    <property type="entry name" value="MurD-like peptide ligases, catalytic domain"/>
    <property type="match status" value="1"/>
</dbReference>
<dbReference type="GO" id="GO:0005524">
    <property type="term" value="F:ATP binding"/>
    <property type="evidence" value="ECO:0007669"/>
    <property type="project" value="UniProtKB-UniRule"/>
</dbReference>
<proteinExistence type="inferred from homology"/>
<evidence type="ECO:0000259" key="13">
    <source>
        <dbReference type="Pfam" id="PF02875"/>
    </source>
</evidence>
<dbReference type="GO" id="GO:0009252">
    <property type="term" value="P:peptidoglycan biosynthetic process"/>
    <property type="evidence" value="ECO:0007669"/>
    <property type="project" value="UniProtKB-UniRule"/>
</dbReference>
<feature type="domain" description="Mur ligase C-terminal" evidence="13">
    <location>
        <begin position="306"/>
        <end position="422"/>
    </location>
</feature>
<evidence type="ECO:0000256" key="9">
    <source>
        <dbReference type="ARBA" id="ARBA00023316"/>
    </source>
</evidence>
<dbReference type="PANTHER" id="PTHR43024">
    <property type="entry name" value="UDP-N-ACETYLMURAMOYL-TRIPEPTIDE--D-ALANYL-D-ALANINE LIGASE"/>
    <property type="match status" value="1"/>
</dbReference>
<keyword evidence="7 10" id="KW-0573">Peptidoglycan synthesis</keyword>
<keyword evidence="16" id="KW-1185">Reference proteome</keyword>